<evidence type="ECO:0000256" key="3">
    <source>
        <dbReference type="ARBA" id="ARBA00022692"/>
    </source>
</evidence>
<feature type="transmembrane region" description="Helical" evidence="6">
    <location>
        <begin position="36"/>
        <end position="53"/>
    </location>
</feature>
<evidence type="ECO:0000256" key="1">
    <source>
        <dbReference type="ARBA" id="ARBA00004651"/>
    </source>
</evidence>
<gene>
    <name evidence="7" type="ordered locus">Glov_3141</name>
</gene>
<dbReference type="HOGENOM" id="CLU_161276_0_0_7"/>
<organism evidence="7 8">
    <name type="scientific">Trichlorobacter lovleyi (strain ATCC BAA-1151 / DSM 17278 / SZ)</name>
    <name type="common">Geobacter lovleyi</name>
    <dbReference type="NCBI Taxonomy" id="398767"/>
    <lineage>
        <taxon>Bacteria</taxon>
        <taxon>Pseudomonadati</taxon>
        <taxon>Thermodesulfobacteriota</taxon>
        <taxon>Desulfuromonadia</taxon>
        <taxon>Geobacterales</taxon>
        <taxon>Geobacteraceae</taxon>
        <taxon>Trichlorobacter</taxon>
    </lineage>
</organism>
<dbReference type="GO" id="GO:0005886">
    <property type="term" value="C:plasma membrane"/>
    <property type="evidence" value="ECO:0007669"/>
    <property type="project" value="UniProtKB-SubCell"/>
</dbReference>
<dbReference type="Proteomes" id="UP000002420">
    <property type="component" value="Chromosome"/>
</dbReference>
<evidence type="ECO:0000256" key="4">
    <source>
        <dbReference type="ARBA" id="ARBA00022989"/>
    </source>
</evidence>
<feature type="transmembrane region" description="Helical" evidence="6">
    <location>
        <begin position="12"/>
        <end position="30"/>
    </location>
</feature>
<dbReference type="KEGG" id="glo:Glov_3141"/>
<evidence type="ECO:0000256" key="2">
    <source>
        <dbReference type="ARBA" id="ARBA00022475"/>
    </source>
</evidence>
<reference evidence="7 8" key="1">
    <citation type="submission" date="2008-05" db="EMBL/GenBank/DDBJ databases">
        <title>Complete sequence of chromosome of Geobacter lovleyi SZ.</title>
        <authorList>
            <consortium name="US DOE Joint Genome Institute"/>
            <person name="Lucas S."/>
            <person name="Copeland A."/>
            <person name="Lapidus A."/>
            <person name="Glavina del Rio T."/>
            <person name="Dalin E."/>
            <person name="Tice H."/>
            <person name="Bruce D."/>
            <person name="Goodwin L."/>
            <person name="Pitluck S."/>
            <person name="Chertkov O."/>
            <person name="Meincke L."/>
            <person name="Brettin T."/>
            <person name="Detter J.C."/>
            <person name="Han C."/>
            <person name="Tapia R."/>
            <person name="Kuske C.R."/>
            <person name="Schmutz J."/>
            <person name="Larimer F."/>
            <person name="Land M."/>
            <person name="Hauser L."/>
            <person name="Kyrpides N."/>
            <person name="Mikhailova N."/>
            <person name="Sung Y."/>
            <person name="Fletcher K.E."/>
            <person name="Ritalahti K.M."/>
            <person name="Loeffler F.E."/>
            <person name="Richardson P."/>
        </authorList>
    </citation>
    <scope>NUCLEOTIDE SEQUENCE [LARGE SCALE GENOMIC DNA]</scope>
    <source>
        <strain evidence="8">ATCC BAA-1151 / DSM 17278 / SZ</strain>
    </source>
</reference>
<feature type="transmembrane region" description="Helical" evidence="6">
    <location>
        <begin position="74"/>
        <end position="92"/>
    </location>
</feature>
<evidence type="ECO:0000256" key="6">
    <source>
        <dbReference type="SAM" id="Phobius"/>
    </source>
</evidence>
<dbReference type="OrthoDB" id="5397122at2"/>
<dbReference type="InterPro" id="IPR005598">
    <property type="entry name" value="ATP_synth_I"/>
</dbReference>
<name>B3E9X2_TRIL1</name>
<dbReference type="Pfam" id="PF03899">
    <property type="entry name" value="ATP-synt_I"/>
    <property type="match status" value="1"/>
</dbReference>
<dbReference type="STRING" id="398767.Glov_3141"/>
<dbReference type="EMBL" id="CP001089">
    <property type="protein sequence ID" value="ACD96847.1"/>
    <property type="molecule type" value="Genomic_DNA"/>
</dbReference>
<keyword evidence="8" id="KW-1185">Reference proteome</keyword>
<proteinExistence type="predicted"/>
<evidence type="ECO:0000313" key="8">
    <source>
        <dbReference type="Proteomes" id="UP000002420"/>
    </source>
</evidence>
<accession>B3E9X2</accession>
<sequence length="126" mass="13510">MTLINEARLPTVILQSSAILLFIATVAGFLFYTTPVALGILAGGSIAIINFVWQRRTLRQLLDSQAPPTASSATLRYLLRLSITAVILYAVLTSGHFSIIALLVGLSVIVAVIIALTLYSAFYKGD</sequence>
<dbReference type="RefSeq" id="WP_012471171.1">
    <property type="nucleotide sequence ID" value="NC_010814.1"/>
</dbReference>
<keyword evidence="2" id="KW-1003">Cell membrane</keyword>
<dbReference type="eggNOG" id="ENOG503291I">
    <property type="taxonomic scope" value="Bacteria"/>
</dbReference>
<keyword evidence="3 6" id="KW-0812">Transmembrane</keyword>
<evidence type="ECO:0000313" key="7">
    <source>
        <dbReference type="EMBL" id="ACD96847.1"/>
    </source>
</evidence>
<keyword evidence="4 6" id="KW-1133">Transmembrane helix</keyword>
<evidence type="ECO:0008006" key="9">
    <source>
        <dbReference type="Google" id="ProtNLM"/>
    </source>
</evidence>
<evidence type="ECO:0000256" key="5">
    <source>
        <dbReference type="ARBA" id="ARBA00023136"/>
    </source>
</evidence>
<dbReference type="AlphaFoldDB" id="B3E9X2"/>
<comment type="subcellular location">
    <subcellularLocation>
        <location evidence="1">Cell membrane</location>
        <topology evidence="1">Multi-pass membrane protein</topology>
    </subcellularLocation>
</comment>
<keyword evidence="5 6" id="KW-0472">Membrane</keyword>
<feature type="transmembrane region" description="Helical" evidence="6">
    <location>
        <begin position="98"/>
        <end position="122"/>
    </location>
</feature>
<protein>
    <recommendedName>
        <fullName evidence="9">ATP synthase I chain</fullName>
    </recommendedName>
</protein>